<protein>
    <submittedName>
        <fullName evidence="3">Uncharacterized protein</fullName>
    </submittedName>
</protein>
<dbReference type="InterPro" id="IPR028098">
    <property type="entry name" value="Glyco_trans_4-like_N"/>
</dbReference>
<dbReference type="InterPro" id="IPR001296">
    <property type="entry name" value="Glyco_trans_1"/>
</dbReference>
<dbReference type="EMBL" id="FNFL01000003">
    <property type="protein sequence ID" value="SDK13802.1"/>
    <property type="molecule type" value="Genomic_DNA"/>
</dbReference>
<dbReference type="RefSeq" id="WP_093213522.1">
    <property type="nucleotide sequence ID" value="NZ_FNFL01000003.1"/>
</dbReference>
<evidence type="ECO:0000313" key="3">
    <source>
        <dbReference type="EMBL" id="SDK13802.1"/>
    </source>
</evidence>
<dbReference type="Proteomes" id="UP000198694">
    <property type="component" value="Unassembled WGS sequence"/>
</dbReference>
<dbReference type="Gene3D" id="3.40.50.2000">
    <property type="entry name" value="Glycogen Phosphorylase B"/>
    <property type="match status" value="2"/>
</dbReference>
<dbReference type="STRING" id="407036.SAMN05216243_1977"/>
<name>A0A1G8ZFC5_9BACI</name>
<feature type="domain" description="Glycosyl transferase family 1" evidence="1">
    <location>
        <begin position="222"/>
        <end position="378"/>
    </location>
</feature>
<dbReference type="OrthoDB" id="9811902at2"/>
<accession>A0A1G8ZFC5</accession>
<dbReference type="PANTHER" id="PTHR45947:SF3">
    <property type="entry name" value="SULFOQUINOVOSYL TRANSFERASE SQD2"/>
    <property type="match status" value="1"/>
</dbReference>
<dbReference type="CDD" id="cd03794">
    <property type="entry name" value="GT4_WbuB-like"/>
    <property type="match status" value="1"/>
</dbReference>
<feature type="domain" description="Glycosyltransferase subfamily 4-like N-terminal" evidence="2">
    <location>
        <begin position="19"/>
        <end position="204"/>
    </location>
</feature>
<dbReference type="InterPro" id="IPR050194">
    <property type="entry name" value="Glycosyltransferase_grp1"/>
</dbReference>
<evidence type="ECO:0000259" key="1">
    <source>
        <dbReference type="Pfam" id="PF00534"/>
    </source>
</evidence>
<dbReference type="Pfam" id="PF13579">
    <property type="entry name" value="Glyco_trans_4_4"/>
    <property type="match status" value="1"/>
</dbReference>
<proteinExistence type="predicted"/>
<dbReference type="AlphaFoldDB" id="A0A1G8ZFC5"/>
<keyword evidence="4" id="KW-1185">Reference proteome</keyword>
<evidence type="ECO:0000313" key="4">
    <source>
        <dbReference type="Proteomes" id="UP000198694"/>
    </source>
</evidence>
<dbReference type="PANTHER" id="PTHR45947">
    <property type="entry name" value="SULFOQUINOVOSYL TRANSFERASE SQD2"/>
    <property type="match status" value="1"/>
</dbReference>
<gene>
    <name evidence="3" type="ORF">SAMN05216243_1977</name>
</gene>
<reference evidence="3 4" key="1">
    <citation type="submission" date="2016-10" db="EMBL/GenBank/DDBJ databases">
        <authorList>
            <person name="de Groot N.N."/>
        </authorList>
    </citation>
    <scope>NUCLEOTIDE SEQUENCE [LARGE SCALE GENOMIC DNA]</scope>
    <source>
        <strain evidence="3 4">CGMCC 1.6502</strain>
    </source>
</reference>
<sequence length="412" mass="47503">MSKKILIISQHFYPEIGSAGNRMKNIYSMLKDKGLKVNILTTDPTYPLRNLYSDETFWNDERLNRDQANIHRVNVKNKKYSRSIWNRLYYYVEITLKMIWFILRSKKDYDMVIATSPPIFIGIVGLIGKIRFKAKFLLDVRDLWPESLKGVGVFNYPPIIYGFRKVEKKLYKSADRILINSKGFSEYITAISPSFEDKITYIPNAAKKEEVLTPKYADNLNFKVIYAGNIGLAQNDRLLLDLAKELNEKSIEMTIIGYGLKRRGLLEDIEQEGLSNVKVLPPLTRNECFDLISKHQVGIVTLVKSDVFKTVLPGKVIDYMTCGVPIVASVSGFSKDIINREKVGFVSETQDVEGMLKHIDYLYKNPNKRREFGLNGQKYVEKNFLWEKNINTLINIINQEITDKSLCKVGHQ</sequence>
<organism evidence="3 4">
    <name type="scientific">Sediminibacillus albus</name>
    <dbReference type="NCBI Taxonomy" id="407036"/>
    <lineage>
        <taxon>Bacteria</taxon>
        <taxon>Bacillati</taxon>
        <taxon>Bacillota</taxon>
        <taxon>Bacilli</taxon>
        <taxon>Bacillales</taxon>
        <taxon>Bacillaceae</taxon>
        <taxon>Sediminibacillus</taxon>
    </lineage>
</organism>
<evidence type="ECO:0000259" key="2">
    <source>
        <dbReference type="Pfam" id="PF13579"/>
    </source>
</evidence>
<dbReference type="GO" id="GO:0016758">
    <property type="term" value="F:hexosyltransferase activity"/>
    <property type="evidence" value="ECO:0007669"/>
    <property type="project" value="TreeGrafter"/>
</dbReference>
<dbReference type="SUPFAM" id="SSF53756">
    <property type="entry name" value="UDP-Glycosyltransferase/glycogen phosphorylase"/>
    <property type="match status" value="1"/>
</dbReference>
<dbReference type="Pfam" id="PF00534">
    <property type="entry name" value="Glycos_transf_1"/>
    <property type="match status" value="1"/>
</dbReference>